<sequence>MEIRFGCMAPPLSRQLRKYDIDKEKVKEFQRDSDAISRLYIRGVICETVKGRAYRMLYRKICAEIKSQE</sequence>
<evidence type="ECO:0000313" key="3">
    <source>
        <dbReference type="Proteomes" id="UP000576368"/>
    </source>
</evidence>
<reference evidence="2 4" key="1">
    <citation type="submission" date="2019-09" db="EMBL/GenBank/DDBJ databases">
        <title>Butyricimonas paravirosa DSM 105722 (=214-4 = JCM 18677 = CCUG 65563).</title>
        <authorList>
            <person name="Le Roy T."/>
            <person name="Cani P.D."/>
        </authorList>
    </citation>
    <scope>NUCLEOTIDE SEQUENCE [LARGE SCALE GENOMIC DNA]</scope>
    <source>
        <strain evidence="2 4">DSM 105722</strain>
    </source>
</reference>
<reference evidence="1 3" key="2">
    <citation type="submission" date="2020-03" db="EMBL/GenBank/DDBJ databases">
        <title>Genomic Encyclopedia of Type Strains, Phase IV (KMG-IV): sequencing the most valuable type-strain genomes for metagenomic binning, comparative biology and taxonomic classification.</title>
        <authorList>
            <person name="Goeker M."/>
        </authorList>
    </citation>
    <scope>NUCLEOTIDE SEQUENCE [LARGE SCALE GENOMIC DNA]</scope>
    <source>
        <strain evidence="1 3">DSM 105722</strain>
    </source>
</reference>
<dbReference type="AlphaFoldDB" id="A0A7X5YBC7"/>
<evidence type="ECO:0000313" key="4">
    <source>
        <dbReference type="Proteomes" id="UP001302374"/>
    </source>
</evidence>
<evidence type="ECO:0000313" key="1">
    <source>
        <dbReference type="EMBL" id="NJC17736.1"/>
    </source>
</evidence>
<keyword evidence="4" id="KW-1185">Reference proteome</keyword>
<organism evidence="1 3">
    <name type="scientific">Butyricimonas paravirosa</name>
    <dbReference type="NCBI Taxonomy" id="1472417"/>
    <lineage>
        <taxon>Bacteria</taxon>
        <taxon>Pseudomonadati</taxon>
        <taxon>Bacteroidota</taxon>
        <taxon>Bacteroidia</taxon>
        <taxon>Bacteroidales</taxon>
        <taxon>Odoribacteraceae</taxon>
        <taxon>Butyricimonas</taxon>
    </lineage>
</organism>
<dbReference type="EMBL" id="CP043839">
    <property type="protein sequence ID" value="WOF13439.1"/>
    <property type="molecule type" value="Genomic_DNA"/>
</dbReference>
<accession>A0A7X5YBC7</accession>
<name>A0A7X5YBC7_9BACT</name>
<evidence type="ECO:0000313" key="2">
    <source>
        <dbReference type="EMBL" id="WOF13439.1"/>
    </source>
</evidence>
<dbReference type="Proteomes" id="UP001302374">
    <property type="component" value="Chromosome"/>
</dbReference>
<protein>
    <submittedName>
        <fullName evidence="1">Uncharacterized protein</fullName>
    </submittedName>
</protein>
<dbReference type="RefSeq" id="WP_147344434.1">
    <property type="nucleotide sequence ID" value="NZ_BMPA01000004.1"/>
</dbReference>
<dbReference type="EMBL" id="JAATLI010000004">
    <property type="protein sequence ID" value="NJC17736.1"/>
    <property type="molecule type" value="Genomic_DNA"/>
</dbReference>
<dbReference type="Proteomes" id="UP000576368">
    <property type="component" value="Unassembled WGS sequence"/>
</dbReference>
<dbReference type="GeneID" id="86892569"/>
<gene>
    <name evidence="2" type="ORF">F1644_14715</name>
    <name evidence="1" type="ORF">GGR15_001351</name>
</gene>
<proteinExistence type="predicted"/>